<gene>
    <name evidence="2" type="ORF">BU23DRAFT_561468</name>
</gene>
<protein>
    <recommendedName>
        <fullName evidence="1">BTB domain-containing protein</fullName>
    </recommendedName>
</protein>
<dbReference type="InterPro" id="IPR011333">
    <property type="entry name" value="SKP1/BTB/POZ_sf"/>
</dbReference>
<dbReference type="OrthoDB" id="194443at2759"/>
<dbReference type="AlphaFoldDB" id="A0A6A5UJ26"/>
<dbReference type="Proteomes" id="UP000800036">
    <property type="component" value="Unassembled WGS sequence"/>
</dbReference>
<dbReference type="EMBL" id="ML976773">
    <property type="protein sequence ID" value="KAF1964931.1"/>
    <property type="molecule type" value="Genomic_DNA"/>
</dbReference>
<reference evidence="2" key="1">
    <citation type="journal article" date="2020" name="Stud. Mycol.">
        <title>101 Dothideomycetes genomes: a test case for predicting lifestyles and emergence of pathogens.</title>
        <authorList>
            <person name="Haridas S."/>
            <person name="Albert R."/>
            <person name="Binder M."/>
            <person name="Bloem J."/>
            <person name="Labutti K."/>
            <person name="Salamov A."/>
            <person name="Andreopoulos B."/>
            <person name="Baker S."/>
            <person name="Barry K."/>
            <person name="Bills G."/>
            <person name="Bluhm B."/>
            <person name="Cannon C."/>
            <person name="Castanera R."/>
            <person name="Culley D."/>
            <person name="Daum C."/>
            <person name="Ezra D."/>
            <person name="Gonzalez J."/>
            <person name="Henrissat B."/>
            <person name="Kuo A."/>
            <person name="Liang C."/>
            <person name="Lipzen A."/>
            <person name="Lutzoni F."/>
            <person name="Magnuson J."/>
            <person name="Mondo S."/>
            <person name="Nolan M."/>
            <person name="Ohm R."/>
            <person name="Pangilinan J."/>
            <person name="Park H.-J."/>
            <person name="Ramirez L."/>
            <person name="Alfaro M."/>
            <person name="Sun H."/>
            <person name="Tritt A."/>
            <person name="Yoshinaga Y."/>
            <person name="Zwiers L.-H."/>
            <person name="Turgeon B."/>
            <person name="Goodwin S."/>
            <person name="Spatafora J."/>
            <person name="Crous P."/>
            <person name="Grigoriev I."/>
        </authorList>
    </citation>
    <scope>NUCLEOTIDE SEQUENCE</scope>
    <source>
        <strain evidence="2">CBS 107.79</strain>
    </source>
</reference>
<accession>A0A6A5UJ26</accession>
<dbReference type="InterPro" id="IPR000210">
    <property type="entry name" value="BTB/POZ_dom"/>
</dbReference>
<keyword evidence="3" id="KW-1185">Reference proteome</keyword>
<proteinExistence type="predicted"/>
<dbReference type="Pfam" id="PF00651">
    <property type="entry name" value="BTB"/>
    <property type="match status" value="1"/>
</dbReference>
<dbReference type="PANTHER" id="PTHR47843:SF2">
    <property type="entry name" value="BTB DOMAIN-CONTAINING PROTEIN"/>
    <property type="match status" value="1"/>
</dbReference>
<evidence type="ECO:0000313" key="2">
    <source>
        <dbReference type="EMBL" id="KAF1964931.1"/>
    </source>
</evidence>
<organism evidence="2 3">
    <name type="scientific">Bimuria novae-zelandiae CBS 107.79</name>
    <dbReference type="NCBI Taxonomy" id="1447943"/>
    <lineage>
        <taxon>Eukaryota</taxon>
        <taxon>Fungi</taxon>
        <taxon>Dikarya</taxon>
        <taxon>Ascomycota</taxon>
        <taxon>Pezizomycotina</taxon>
        <taxon>Dothideomycetes</taxon>
        <taxon>Pleosporomycetidae</taxon>
        <taxon>Pleosporales</taxon>
        <taxon>Massarineae</taxon>
        <taxon>Didymosphaeriaceae</taxon>
        <taxon>Bimuria</taxon>
    </lineage>
</organism>
<dbReference type="SUPFAM" id="SSF54695">
    <property type="entry name" value="POZ domain"/>
    <property type="match status" value="1"/>
</dbReference>
<evidence type="ECO:0000259" key="1">
    <source>
        <dbReference type="PROSITE" id="PS50097"/>
    </source>
</evidence>
<dbReference type="CDD" id="cd18186">
    <property type="entry name" value="BTB_POZ_ZBTB_KLHL-like"/>
    <property type="match status" value="1"/>
</dbReference>
<dbReference type="PANTHER" id="PTHR47843">
    <property type="entry name" value="BTB DOMAIN-CONTAINING PROTEIN-RELATED"/>
    <property type="match status" value="1"/>
</dbReference>
<dbReference type="PROSITE" id="PS50097">
    <property type="entry name" value="BTB"/>
    <property type="match status" value="1"/>
</dbReference>
<dbReference type="SMART" id="SM00225">
    <property type="entry name" value="BTB"/>
    <property type="match status" value="1"/>
</dbReference>
<dbReference type="Gene3D" id="3.30.710.10">
    <property type="entry name" value="Potassium Channel Kv1.1, Chain A"/>
    <property type="match status" value="1"/>
</dbReference>
<evidence type="ECO:0000313" key="3">
    <source>
        <dbReference type="Proteomes" id="UP000800036"/>
    </source>
</evidence>
<feature type="domain" description="BTB" evidence="1">
    <location>
        <begin position="22"/>
        <end position="94"/>
    </location>
</feature>
<sequence>MSSGKVTKKKSGPTVAEIFLSRTVTIKIGPARRGKEYQVHKAAIVHHSEFFRAAFEAQNFKEGVSDKITLNDVDPTTFEALIDWLYRQDLPEIKQRNWTKYGGSKEDTDIYVTRLYVLADRFIMPKLKQLALEIAFTEFDEYVWPALNTIKFAFESLPEGDPFLQLLVDQHCLYYDGGGFYNRYELETQECFGKLPGGFLVGVMRRYAEMVKKERRLRFEDYLRDDDDDGLETCG</sequence>
<name>A0A6A5UJ26_9PLEO</name>